<proteinExistence type="predicted"/>
<dbReference type="InterPro" id="IPR027417">
    <property type="entry name" value="P-loop_NTPase"/>
</dbReference>
<name>D6SRP0_9BACT</name>
<keyword evidence="4" id="KW-1185">Reference proteome</keyword>
<dbReference type="Proteomes" id="UP000005496">
    <property type="component" value="Unassembled WGS sequence"/>
</dbReference>
<evidence type="ECO:0000313" key="3">
    <source>
        <dbReference type="EMBL" id="EFI33356.1"/>
    </source>
</evidence>
<evidence type="ECO:0000256" key="1">
    <source>
        <dbReference type="ARBA" id="ARBA00011643"/>
    </source>
</evidence>
<sequence>MVGLYIGSTHGFSGKNLITLALGKKFKDDGIKIGYMKPVGAVPREIEGRMVDEDAYEALKFLDIKVDDPASVTPVLISQDFMQKAYTGECLLYMQDIKKAFDQLHKDNELMLIGGSGSYLYTGKYCNLDGMSISRALGSKVILIDRYKQELNYDYLIAAKEMLGDDLVGVILNDVPENFMREAKEYVTPMLEHRQVNVLGTIPHDPLLKAISVGDLAKELGGRIISMQSKSDQVIQNFLIGTMQIENFMAHFHKNKNSAVIVGGDRSDLHLVAMEGNCPCLILTGNIYPNDIVLTRSEVLGIPVIVAREDTFTVAQKMEKILNRTKLREEVKIKQGCQVVNDNLDYKTLYKNLGIQGKG</sequence>
<dbReference type="CDD" id="cd03109">
    <property type="entry name" value="DTBS"/>
    <property type="match status" value="1"/>
</dbReference>
<dbReference type="InterPro" id="IPR010766">
    <property type="entry name" value="DRTGG"/>
</dbReference>
<dbReference type="PANTHER" id="PTHR43356">
    <property type="entry name" value="PHOSPHATE ACETYLTRANSFERASE"/>
    <property type="match status" value="1"/>
</dbReference>
<dbReference type="SUPFAM" id="SSF52540">
    <property type="entry name" value="P-loop containing nucleoside triphosphate hydrolases"/>
    <property type="match status" value="1"/>
</dbReference>
<protein>
    <submittedName>
        <fullName evidence="3">DRTGG domain protein</fullName>
    </submittedName>
</protein>
<dbReference type="Gene3D" id="3.40.1390.20">
    <property type="entry name" value="HprK N-terminal domain-like"/>
    <property type="match status" value="1"/>
</dbReference>
<dbReference type="eggNOG" id="COG0857">
    <property type="taxonomic scope" value="Bacteria"/>
</dbReference>
<dbReference type="RefSeq" id="WP_008870714.1">
    <property type="nucleotide sequence ID" value="NZ_ACJN02000003.1"/>
</dbReference>
<accession>D6SRP0</accession>
<dbReference type="SUPFAM" id="SSF75138">
    <property type="entry name" value="HprK N-terminal domain-like"/>
    <property type="match status" value="1"/>
</dbReference>
<dbReference type="OrthoDB" id="9769095at2"/>
<comment type="subunit">
    <text evidence="1">Homohexamer.</text>
</comment>
<dbReference type="Gene3D" id="3.40.50.300">
    <property type="entry name" value="P-loop containing nucleotide triphosphate hydrolases"/>
    <property type="match status" value="1"/>
</dbReference>
<dbReference type="EMBL" id="ACJN02000003">
    <property type="protein sequence ID" value="EFI33356.1"/>
    <property type="molecule type" value="Genomic_DNA"/>
</dbReference>
<evidence type="ECO:0000313" key="4">
    <source>
        <dbReference type="Proteomes" id="UP000005496"/>
    </source>
</evidence>
<dbReference type="PANTHER" id="PTHR43356:SF2">
    <property type="entry name" value="PHOSPHATE ACETYLTRANSFERASE"/>
    <property type="match status" value="1"/>
</dbReference>
<evidence type="ECO:0000259" key="2">
    <source>
        <dbReference type="Pfam" id="PF07085"/>
    </source>
</evidence>
<dbReference type="Pfam" id="PF07085">
    <property type="entry name" value="DRTGG"/>
    <property type="match status" value="1"/>
</dbReference>
<comment type="caution">
    <text evidence="3">The sequence shown here is derived from an EMBL/GenBank/DDBJ whole genome shotgun (WGS) entry which is preliminary data.</text>
</comment>
<dbReference type="InterPro" id="IPR050500">
    <property type="entry name" value="Phos_Acetyltrans/Butyryltrans"/>
</dbReference>
<gene>
    <name evidence="3" type="ORF">Dthio_PD0684</name>
</gene>
<feature type="domain" description="DRTGG" evidence="2">
    <location>
        <begin position="215"/>
        <end position="320"/>
    </location>
</feature>
<dbReference type="AlphaFoldDB" id="D6SRP0"/>
<organism evidence="3 4">
    <name type="scientific">Desulfonatronospira thiodismutans ASO3-1</name>
    <dbReference type="NCBI Taxonomy" id="555779"/>
    <lineage>
        <taxon>Bacteria</taxon>
        <taxon>Pseudomonadati</taxon>
        <taxon>Thermodesulfobacteriota</taxon>
        <taxon>Desulfovibrionia</taxon>
        <taxon>Desulfovibrionales</taxon>
        <taxon>Desulfonatronovibrionaceae</taxon>
        <taxon>Desulfonatronospira</taxon>
    </lineage>
</organism>
<dbReference type="Pfam" id="PF13500">
    <property type="entry name" value="AAA_26"/>
    <property type="match status" value="1"/>
</dbReference>
<reference evidence="3" key="1">
    <citation type="submission" date="2010-05" db="EMBL/GenBank/DDBJ databases">
        <title>The draft genome of Desulfonatronospira thiodismutans ASO3-1.</title>
        <authorList>
            <consortium name="US DOE Joint Genome Institute (JGI-PGF)"/>
            <person name="Lucas S."/>
            <person name="Copeland A."/>
            <person name="Lapidus A."/>
            <person name="Cheng J.-F."/>
            <person name="Bruce D."/>
            <person name="Goodwin L."/>
            <person name="Pitluck S."/>
            <person name="Chertkov O."/>
            <person name="Brettin T."/>
            <person name="Detter J.C."/>
            <person name="Han C."/>
            <person name="Land M.L."/>
            <person name="Hauser L."/>
            <person name="Kyrpides N."/>
            <person name="Mikhailova N."/>
            <person name="Muyzer G."/>
            <person name="Woyke T."/>
        </authorList>
    </citation>
    <scope>NUCLEOTIDE SEQUENCE [LARGE SCALE GENOMIC DNA]</scope>
    <source>
        <strain evidence="3">ASO3-1</strain>
    </source>
</reference>
<dbReference type="InterPro" id="IPR028979">
    <property type="entry name" value="Ser_kin/Pase_Hpr-like_N_sf"/>
</dbReference>